<reference evidence="10 11" key="1">
    <citation type="submission" date="2018-08" db="EMBL/GenBank/DDBJ databases">
        <title>The first complete genome of Treponema rectale (CHPAT), a commensal spirochete of the bovine rectum.</title>
        <authorList>
            <person name="Staton G.J."/>
            <person name="Clegg S.R."/>
            <person name="Carter S.D."/>
            <person name="Radford A.D."/>
            <person name="Darby A."/>
            <person name="Hall N."/>
            <person name="Birtles R.J."/>
            <person name="Evans N.J."/>
        </authorList>
    </citation>
    <scope>NUCLEOTIDE SEQUENCE [LARGE SCALE GENOMIC DNA]</scope>
    <source>
        <strain evidence="10 11">CHPA</strain>
    </source>
</reference>
<evidence type="ECO:0000313" key="10">
    <source>
        <dbReference type="EMBL" id="QOS39755.1"/>
    </source>
</evidence>
<dbReference type="SUPFAM" id="SSF52490">
    <property type="entry name" value="Tubulin nucleotide-binding domain-like"/>
    <property type="match status" value="1"/>
</dbReference>
<feature type="region of interest" description="Disordered" evidence="7">
    <location>
        <begin position="390"/>
        <end position="440"/>
    </location>
</feature>
<proteinExistence type="inferred from homology"/>
<dbReference type="PANTHER" id="PTHR30314">
    <property type="entry name" value="CELL DIVISION PROTEIN FTSZ-RELATED"/>
    <property type="match status" value="1"/>
</dbReference>
<feature type="binding site" evidence="4">
    <location>
        <position position="193"/>
    </location>
    <ligand>
        <name>GTP</name>
        <dbReference type="ChEBI" id="CHEBI:37565"/>
    </ligand>
</feature>
<feature type="binding site" evidence="4">
    <location>
        <position position="146"/>
    </location>
    <ligand>
        <name>GTP</name>
        <dbReference type="ChEBI" id="CHEBI:37565"/>
    </ligand>
</feature>
<dbReference type="Gene3D" id="3.30.1330.20">
    <property type="entry name" value="Tubulin/FtsZ, C-terminal domain"/>
    <property type="match status" value="1"/>
</dbReference>
<comment type="subunit">
    <text evidence="4">Homodimer. Polymerizes to form a dynamic ring structure in a strictly GTP-dependent manner. Interacts directly with several other division proteins.</text>
</comment>
<dbReference type="GO" id="GO:0003924">
    <property type="term" value="F:GTPase activity"/>
    <property type="evidence" value="ECO:0007669"/>
    <property type="project" value="UniProtKB-UniRule"/>
</dbReference>
<dbReference type="PANTHER" id="PTHR30314:SF3">
    <property type="entry name" value="MITOCHONDRIAL DIVISION PROTEIN FSZA"/>
    <property type="match status" value="1"/>
</dbReference>
<keyword evidence="3 4" id="KW-0342">GTP-binding</keyword>
<dbReference type="Gene3D" id="3.40.50.1440">
    <property type="entry name" value="Tubulin/FtsZ, GTPase domain"/>
    <property type="match status" value="1"/>
</dbReference>
<evidence type="ECO:0000256" key="2">
    <source>
        <dbReference type="ARBA" id="ARBA00022741"/>
    </source>
</evidence>
<keyword evidence="2 4" id="KW-0547">Nucleotide-binding</keyword>
<dbReference type="GO" id="GO:0005525">
    <property type="term" value="F:GTP binding"/>
    <property type="evidence" value="ECO:0007669"/>
    <property type="project" value="UniProtKB-UniRule"/>
</dbReference>
<dbReference type="EMBL" id="CP031517">
    <property type="protein sequence ID" value="QOS39755.1"/>
    <property type="molecule type" value="Genomic_DNA"/>
</dbReference>
<protein>
    <recommendedName>
        <fullName evidence="4 5">Cell division protein FtsZ</fullName>
    </recommendedName>
</protein>
<evidence type="ECO:0000256" key="3">
    <source>
        <dbReference type="ARBA" id="ARBA00023134"/>
    </source>
</evidence>
<dbReference type="SUPFAM" id="SSF55307">
    <property type="entry name" value="Tubulin C-terminal domain-like"/>
    <property type="match status" value="1"/>
</dbReference>
<dbReference type="Pfam" id="PF12327">
    <property type="entry name" value="FtsZ_C"/>
    <property type="match status" value="1"/>
</dbReference>
<dbReference type="InterPro" id="IPR000158">
    <property type="entry name" value="Cell_div_FtsZ"/>
</dbReference>
<dbReference type="GO" id="GO:0043093">
    <property type="term" value="P:FtsZ-dependent cytokinesis"/>
    <property type="evidence" value="ECO:0007669"/>
    <property type="project" value="UniProtKB-UniRule"/>
</dbReference>
<keyword evidence="4 6" id="KW-0131">Cell cycle</keyword>
<dbReference type="SMART" id="SM00865">
    <property type="entry name" value="Tubulin_C"/>
    <property type="match status" value="1"/>
</dbReference>
<gene>
    <name evidence="4" type="primary">ftsZ</name>
    <name evidence="10" type="ORF">DYE49_04455</name>
</gene>
<feature type="domain" description="Tubulin/FtsZ 2-layer sandwich" evidence="9">
    <location>
        <begin position="213"/>
        <end position="333"/>
    </location>
</feature>
<name>A0A7M1XL46_9SPIR</name>
<dbReference type="Proteomes" id="UP000593591">
    <property type="component" value="Chromosome"/>
</dbReference>
<feature type="binding site" evidence="4">
    <location>
        <begin position="115"/>
        <end position="117"/>
    </location>
    <ligand>
        <name>GTP</name>
        <dbReference type="ChEBI" id="CHEBI:37565"/>
    </ligand>
</feature>
<dbReference type="GO" id="GO:0032153">
    <property type="term" value="C:cell division site"/>
    <property type="evidence" value="ECO:0007669"/>
    <property type="project" value="UniProtKB-UniRule"/>
</dbReference>
<feature type="compositionally biased region" description="Polar residues" evidence="7">
    <location>
        <begin position="396"/>
        <end position="418"/>
    </location>
</feature>
<dbReference type="KEGG" id="trc:DYE49_04455"/>
<evidence type="ECO:0000256" key="5">
    <source>
        <dbReference type="NCBIfam" id="TIGR00065"/>
    </source>
</evidence>
<dbReference type="InterPro" id="IPR018316">
    <property type="entry name" value="Tubulin/FtsZ_2-layer-sand-dom"/>
</dbReference>
<feature type="binding site" evidence="4">
    <location>
        <begin position="28"/>
        <end position="32"/>
    </location>
    <ligand>
        <name>GTP</name>
        <dbReference type="ChEBI" id="CHEBI:37565"/>
    </ligand>
</feature>
<evidence type="ECO:0000313" key="11">
    <source>
        <dbReference type="Proteomes" id="UP000593591"/>
    </source>
</evidence>
<dbReference type="InterPro" id="IPR003008">
    <property type="entry name" value="Tubulin_FtsZ_GTPase"/>
</dbReference>
<dbReference type="SMART" id="SM00864">
    <property type="entry name" value="Tubulin"/>
    <property type="match status" value="1"/>
</dbReference>
<dbReference type="FunFam" id="3.40.50.1440:FF:000001">
    <property type="entry name" value="Cell division protein FtsZ"/>
    <property type="match status" value="1"/>
</dbReference>
<accession>A0A7M1XL46</accession>
<dbReference type="InterPro" id="IPR045061">
    <property type="entry name" value="FtsZ/CetZ"/>
</dbReference>
<feature type="compositionally biased region" description="Acidic residues" evidence="7">
    <location>
        <begin position="424"/>
        <end position="434"/>
    </location>
</feature>
<feature type="domain" description="Tubulin/FtsZ GTPase" evidence="8">
    <location>
        <begin position="20"/>
        <end position="211"/>
    </location>
</feature>
<dbReference type="InterPro" id="IPR020805">
    <property type="entry name" value="Cell_div_FtsZ_CS"/>
</dbReference>
<dbReference type="Pfam" id="PF00091">
    <property type="entry name" value="Tubulin"/>
    <property type="match status" value="1"/>
</dbReference>
<sequence>MENEDLKPIFADEDLPTNAKIIVIGVGGGGSNAVNGMLNDKNEEVDYWVFNTDSQALANSPCDNKLILGKNVTRGLGAGGNPEMGQKAAEDSYNDIKLVIHGADMVFIAAGEGGGTGTGAAPVVAKVAKEEGCLVIGIVTRPFTFEGKARKHNALEGINNLRQYVDALIVVSNDKMMFNNGSLGIRNAFAASDEILAQSVKTVTDLILVHGVINLDFADVKATLEGKGLALIGIGYGEGENKAIDAATNAINSPLLETSIRGSKSMILNITVGDDTTLDDVQYAINYITESAGGRENDVNIIFGVQNDDSFHSKMKIAIIATDFTRDIDVDQLDTAYNRSISSFNNNGMNSMPEEPSTPVMKEETPIRSVVKEEIKEDRERSVLPDYLRDFFAEDNQPSRPATESVQENSHNDPTTTFKRVDSEVVDDDEDDAIVVERKY</sequence>
<evidence type="ECO:0000259" key="9">
    <source>
        <dbReference type="SMART" id="SM00865"/>
    </source>
</evidence>
<dbReference type="InterPro" id="IPR008280">
    <property type="entry name" value="Tub_FtsZ_C"/>
</dbReference>
<organism evidence="10 11">
    <name type="scientific">Treponema rectale</name>
    <dbReference type="NCBI Taxonomy" id="744512"/>
    <lineage>
        <taxon>Bacteria</taxon>
        <taxon>Pseudomonadati</taxon>
        <taxon>Spirochaetota</taxon>
        <taxon>Spirochaetia</taxon>
        <taxon>Spirochaetales</taxon>
        <taxon>Treponemataceae</taxon>
        <taxon>Treponema</taxon>
    </lineage>
</organism>
<keyword evidence="4 6" id="KW-0717">Septation</keyword>
<comment type="subcellular location">
    <subcellularLocation>
        <location evidence="4">Cytoplasm</location>
    </subcellularLocation>
    <text evidence="4">Assembles at midcell at the inner surface of the cytoplasmic membrane.</text>
</comment>
<evidence type="ECO:0000256" key="1">
    <source>
        <dbReference type="ARBA" id="ARBA00009690"/>
    </source>
</evidence>
<dbReference type="HAMAP" id="MF_00909">
    <property type="entry name" value="FtsZ"/>
    <property type="match status" value="1"/>
</dbReference>
<comment type="function">
    <text evidence="4 6">Essential cell division protein that forms a contractile ring structure (Z ring) at the future cell division site. The regulation of the ring assembly controls the timing and the location of cell division. One of the functions of the FtsZ ring is to recruit other cell division proteins to the septum to produce a new cell wall between the dividing cells. Binds GTP and shows GTPase activity.</text>
</comment>
<dbReference type="InterPro" id="IPR036525">
    <property type="entry name" value="Tubulin/FtsZ_GTPase_sf"/>
</dbReference>
<dbReference type="NCBIfam" id="TIGR00065">
    <property type="entry name" value="ftsZ"/>
    <property type="match status" value="1"/>
</dbReference>
<feature type="binding site" evidence="4">
    <location>
        <position position="150"/>
    </location>
    <ligand>
        <name>GTP</name>
        <dbReference type="ChEBI" id="CHEBI:37565"/>
    </ligand>
</feature>
<dbReference type="GO" id="GO:0005737">
    <property type="term" value="C:cytoplasm"/>
    <property type="evidence" value="ECO:0007669"/>
    <property type="project" value="UniProtKB-SubCell"/>
</dbReference>
<evidence type="ECO:0000259" key="8">
    <source>
        <dbReference type="SMART" id="SM00864"/>
    </source>
</evidence>
<dbReference type="PRINTS" id="PR00423">
    <property type="entry name" value="CELLDVISFTSZ"/>
</dbReference>
<dbReference type="GO" id="GO:0000917">
    <property type="term" value="P:division septum assembly"/>
    <property type="evidence" value="ECO:0007669"/>
    <property type="project" value="UniProtKB-KW"/>
</dbReference>
<dbReference type="PROSITE" id="PS01135">
    <property type="entry name" value="FTSZ_2"/>
    <property type="match status" value="1"/>
</dbReference>
<dbReference type="InterPro" id="IPR024757">
    <property type="entry name" value="FtsZ_C"/>
</dbReference>
<dbReference type="GO" id="GO:0051258">
    <property type="term" value="P:protein polymerization"/>
    <property type="evidence" value="ECO:0007669"/>
    <property type="project" value="UniProtKB-UniRule"/>
</dbReference>
<dbReference type="InterPro" id="IPR037103">
    <property type="entry name" value="Tubulin/FtsZ-like_C"/>
</dbReference>
<dbReference type="PROSITE" id="PS01134">
    <property type="entry name" value="FTSZ_1"/>
    <property type="match status" value="1"/>
</dbReference>
<evidence type="ECO:0000256" key="7">
    <source>
        <dbReference type="SAM" id="MobiDB-lite"/>
    </source>
</evidence>
<comment type="similarity">
    <text evidence="1 4 6">Belongs to the FtsZ family.</text>
</comment>
<keyword evidence="4" id="KW-0963">Cytoplasm</keyword>
<evidence type="ECO:0000256" key="6">
    <source>
        <dbReference type="RuleBase" id="RU000631"/>
    </source>
</evidence>
<dbReference type="CDD" id="cd02201">
    <property type="entry name" value="FtsZ_type1"/>
    <property type="match status" value="1"/>
</dbReference>
<keyword evidence="4 6" id="KW-0132">Cell division</keyword>
<evidence type="ECO:0000256" key="4">
    <source>
        <dbReference type="HAMAP-Rule" id="MF_00909"/>
    </source>
</evidence>
<dbReference type="AlphaFoldDB" id="A0A7M1XL46"/>